<comment type="caution">
    <text evidence="11">The sequence shown here is derived from an EMBL/GenBank/DDBJ whole genome shotgun (WGS) entry which is preliminary data.</text>
</comment>
<dbReference type="GeneID" id="93588555"/>
<sequence>MTAVESSTADPIRVEEAENTNNDRKRKRSNSPTAAPSTKLTEVSRQTVESPTATAGADDTTAPLSKNQQKKLLKKQKWEESRESRRALRREKMAAKRIRQREERDAAKANPQTEKITDWPKLGKKRKNNRKLERKSKRLAIKCIVDCSFDDYMMDKEVASLGAQVSRCYSDNRIAKFSMDLCVTCVDKRLRSHLHLMHGDKWKSWRKIHVTDTDYEITQDDIQARNIIYLSSDSDETLEALEEGKTYIVGGIVDKNRYKGLCFNKAVSQGLRTAKLPIGEYIKMTGRITLTTNQVVEIMLRWLELKDWKAAFEAVIPMRKKKKDPTGGQSQDGEEEADGSLRGGSFAEEEDDDDDDNVDLNQLASLDDDSESSDDGENTDDEGVSIDN</sequence>
<evidence type="ECO:0000313" key="12">
    <source>
        <dbReference type="Proteomes" id="UP000283090"/>
    </source>
</evidence>
<dbReference type="InterPro" id="IPR007356">
    <property type="entry name" value="tRNA_m1G_MeTrfase_euk"/>
</dbReference>
<dbReference type="PANTHER" id="PTHR13563:SF13">
    <property type="entry name" value="TRNA METHYLTRANSFERASE 10 HOMOLOG A"/>
    <property type="match status" value="1"/>
</dbReference>
<dbReference type="Gene3D" id="3.40.1280.30">
    <property type="match status" value="1"/>
</dbReference>
<evidence type="ECO:0000256" key="2">
    <source>
        <dbReference type="ARBA" id="ARBA00020451"/>
    </source>
</evidence>
<dbReference type="InterPro" id="IPR038459">
    <property type="entry name" value="MT_TRM10-typ_sf"/>
</dbReference>
<dbReference type="InterPro" id="IPR028564">
    <property type="entry name" value="MT_TRM10-typ"/>
</dbReference>
<organism evidence="11 12">
    <name type="scientific">Arthrobotrys flagrans</name>
    <name type="common">Nematode-trapping fungus</name>
    <name type="synonym">Trichothecium flagrans</name>
    <dbReference type="NCBI Taxonomy" id="97331"/>
    <lineage>
        <taxon>Eukaryota</taxon>
        <taxon>Fungi</taxon>
        <taxon>Dikarya</taxon>
        <taxon>Ascomycota</taxon>
        <taxon>Pezizomycotina</taxon>
        <taxon>Orbiliomycetes</taxon>
        <taxon>Orbiliales</taxon>
        <taxon>Orbiliaceae</taxon>
        <taxon>Arthrobotrys</taxon>
    </lineage>
</organism>
<evidence type="ECO:0000256" key="8">
    <source>
        <dbReference type="ARBA" id="ARBA00048434"/>
    </source>
</evidence>
<dbReference type="GO" id="GO:0005634">
    <property type="term" value="C:nucleus"/>
    <property type="evidence" value="ECO:0007669"/>
    <property type="project" value="TreeGrafter"/>
</dbReference>
<comment type="catalytic activity">
    <reaction evidence="8">
        <text>guanosine(9) in tRNA + S-adenosyl-L-methionine = N(1)-methylguanosine(9) in tRNA + S-adenosyl-L-homocysteine + H(+)</text>
        <dbReference type="Rhea" id="RHEA:43156"/>
        <dbReference type="Rhea" id="RHEA-COMP:10367"/>
        <dbReference type="Rhea" id="RHEA-COMP:10368"/>
        <dbReference type="ChEBI" id="CHEBI:15378"/>
        <dbReference type="ChEBI" id="CHEBI:57856"/>
        <dbReference type="ChEBI" id="CHEBI:59789"/>
        <dbReference type="ChEBI" id="CHEBI:73542"/>
        <dbReference type="ChEBI" id="CHEBI:74269"/>
        <dbReference type="EC" id="2.1.1.221"/>
    </reaction>
</comment>
<dbReference type="STRING" id="97331.A0A437A0E3"/>
<gene>
    <name evidence="11" type="ORF">DFL_006244</name>
</gene>
<dbReference type="EC" id="2.1.1.221" evidence="1"/>
<feature type="compositionally biased region" description="Polar residues" evidence="9">
    <location>
        <begin position="30"/>
        <end position="51"/>
    </location>
</feature>
<keyword evidence="12" id="KW-1185">Reference proteome</keyword>
<dbReference type="PROSITE" id="PS51675">
    <property type="entry name" value="SAM_MT_TRM10"/>
    <property type="match status" value="1"/>
</dbReference>
<feature type="compositionally biased region" description="Basic and acidic residues" evidence="9">
    <location>
        <begin position="76"/>
        <end position="107"/>
    </location>
</feature>
<dbReference type="VEuPathDB" id="FungiDB:DFL_006244"/>
<feature type="region of interest" description="Disordered" evidence="9">
    <location>
        <begin position="319"/>
        <end position="388"/>
    </location>
</feature>
<dbReference type="CDD" id="cd18089">
    <property type="entry name" value="SPOUT_Trm10-like"/>
    <property type="match status" value="1"/>
</dbReference>
<feature type="compositionally biased region" description="Basic residues" evidence="9">
    <location>
        <begin position="122"/>
        <end position="131"/>
    </location>
</feature>
<evidence type="ECO:0000256" key="4">
    <source>
        <dbReference type="ARBA" id="ARBA00022679"/>
    </source>
</evidence>
<accession>A0A437A0E3</accession>
<reference evidence="11 12" key="1">
    <citation type="submission" date="2019-01" db="EMBL/GenBank/DDBJ databases">
        <title>Intercellular communication is required for trap formation in the nematode-trapping fungus Duddingtonia flagrans.</title>
        <authorList>
            <person name="Youssar L."/>
            <person name="Wernet V."/>
            <person name="Hensel N."/>
            <person name="Hildebrandt H.-G."/>
            <person name="Fischer R."/>
        </authorList>
    </citation>
    <scope>NUCLEOTIDE SEQUENCE [LARGE SCALE GENOMIC DNA]</scope>
    <source>
        <strain evidence="11 12">CBS H-5679</strain>
    </source>
</reference>
<protein>
    <recommendedName>
        <fullName evidence="2">tRNA (guanine(9)-N1)-methyltransferase</fullName>
        <ecNumber evidence="1">2.1.1.221</ecNumber>
    </recommendedName>
    <alternativeName>
        <fullName evidence="7">tRNA methyltransferase 10</fullName>
    </alternativeName>
    <alternativeName>
        <fullName evidence="6">tRNA(m1G9)-methyltransferase</fullName>
    </alternativeName>
</protein>
<name>A0A437A0E3_ARTFL</name>
<keyword evidence="5" id="KW-0949">S-adenosyl-L-methionine</keyword>
<evidence type="ECO:0000256" key="6">
    <source>
        <dbReference type="ARBA" id="ARBA00031792"/>
    </source>
</evidence>
<proteinExistence type="predicted"/>
<feature type="region of interest" description="Disordered" evidence="9">
    <location>
        <begin position="1"/>
        <end position="131"/>
    </location>
</feature>
<evidence type="ECO:0000256" key="3">
    <source>
        <dbReference type="ARBA" id="ARBA00022603"/>
    </source>
</evidence>
<dbReference type="EMBL" id="SAEB01000007">
    <property type="protein sequence ID" value="RVD84495.1"/>
    <property type="molecule type" value="Genomic_DNA"/>
</dbReference>
<dbReference type="GO" id="GO:0052905">
    <property type="term" value="F:tRNA (guanosine(9)-N1)-methyltransferase activity"/>
    <property type="evidence" value="ECO:0007669"/>
    <property type="project" value="UniProtKB-EC"/>
</dbReference>
<dbReference type="RefSeq" id="XP_067490039.1">
    <property type="nucleotide sequence ID" value="XM_067635630.1"/>
</dbReference>
<feature type="domain" description="SAM-dependent MTase TRM10-type" evidence="10">
    <location>
        <begin position="128"/>
        <end position="323"/>
    </location>
</feature>
<evidence type="ECO:0000256" key="7">
    <source>
        <dbReference type="ARBA" id="ARBA00032166"/>
    </source>
</evidence>
<dbReference type="PANTHER" id="PTHR13563">
    <property type="entry name" value="TRNA (GUANINE-9-) METHYLTRANSFERASE"/>
    <property type="match status" value="1"/>
</dbReference>
<evidence type="ECO:0000256" key="1">
    <source>
        <dbReference type="ARBA" id="ARBA00012797"/>
    </source>
</evidence>
<dbReference type="GO" id="GO:0002939">
    <property type="term" value="P:tRNA N1-guanine methylation"/>
    <property type="evidence" value="ECO:0007669"/>
    <property type="project" value="TreeGrafter"/>
</dbReference>
<evidence type="ECO:0000259" key="10">
    <source>
        <dbReference type="PROSITE" id="PS51675"/>
    </source>
</evidence>
<dbReference type="OrthoDB" id="278300at2759"/>
<feature type="compositionally biased region" description="Acidic residues" evidence="9">
    <location>
        <begin position="347"/>
        <end position="358"/>
    </location>
</feature>
<evidence type="ECO:0000313" key="11">
    <source>
        <dbReference type="EMBL" id="RVD84495.1"/>
    </source>
</evidence>
<evidence type="ECO:0000256" key="5">
    <source>
        <dbReference type="ARBA" id="ARBA00022691"/>
    </source>
</evidence>
<dbReference type="Proteomes" id="UP000283090">
    <property type="component" value="Unassembled WGS sequence"/>
</dbReference>
<feature type="compositionally biased region" description="Acidic residues" evidence="9">
    <location>
        <begin position="366"/>
        <end position="388"/>
    </location>
</feature>
<dbReference type="GO" id="GO:0000049">
    <property type="term" value="F:tRNA binding"/>
    <property type="evidence" value="ECO:0007669"/>
    <property type="project" value="TreeGrafter"/>
</dbReference>
<keyword evidence="3" id="KW-0489">Methyltransferase</keyword>
<keyword evidence="4" id="KW-0808">Transferase</keyword>
<dbReference type="AlphaFoldDB" id="A0A437A0E3"/>
<feature type="compositionally biased region" description="Low complexity" evidence="9">
    <location>
        <begin position="52"/>
        <end position="67"/>
    </location>
</feature>
<evidence type="ECO:0000256" key="9">
    <source>
        <dbReference type="SAM" id="MobiDB-lite"/>
    </source>
</evidence>